<reference evidence="3" key="1">
    <citation type="submission" date="2016-10" db="EMBL/GenBank/DDBJ databases">
        <authorList>
            <person name="Benchimol M."/>
            <person name="Almeida L.G."/>
            <person name="Vasconcelos A.T."/>
            <person name="Perreira-Neves A."/>
            <person name="Rosa I.A."/>
            <person name="Tasca T."/>
            <person name="Bogo M.R."/>
            <person name="de Souza W."/>
        </authorList>
    </citation>
    <scope>NUCLEOTIDE SEQUENCE [LARGE SCALE GENOMIC DNA]</scope>
    <source>
        <strain evidence="3">K</strain>
    </source>
</reference>
<dbReference type="PANTHER" id="PTHR11200">
    <property type="entry name" value="INOSITOL 5-PHOSPHATASE"/>
    <property type="match status" value="1"/>
</dbReference>
<dbReference type="InterPro" id="IPR046985">
    <property type="entry name" value="IP5"/>
</dbReference>
<dbReference type="Proteomes" id="UP000179807">
    <property type="component" value="Unassembled WGS sequence"/>
</dbReference>
<dbReference type="PANTHER" id="PTHR11200:SF300">
    <property type="entry name" value="TYPE II INOSITOL 1,4,5-TRISPHOSPHATE 5-PHOSPHATASE"/>
    <property type="match status" value="1"/>
</dbReference>
<dbReference type="GeneID" id="94839141"/>
<dbReference type="VEuPathDB" id="TrichDB:TRFO_25559"/>
<gene>
    <name evidence="3" type="ORF">TRFO_25559</name>
</gene>
<dbReference type="EMBL" id="MLAK01000726">
    <property type="protein sequence ID" value="OHT06445.1"/>
    <property type="molecule type" value="Genomic_DNA"/>
</dbReference>
<dbReference type="RefSeq" id="XP_068359581.1">
    <property type="nucleotide sequence ID" value="XM_068504437.1"/>
</dbReference>
<feature type="compositionally biased region" description="Low complexity" evidence="1">
    <location>
        <begin position="687"/>
        <end position="731"/>
    </location>
</feature>
<dbReference type="GO" id="GO:0046856">
    <property type="term" value="P:phosphatidylinositol dephosphorylation"/>
    <property type="evidence" value="ECO:0007669"/>
    <property type="project" value="InterPro"/>
</dbReference>
<protein>
    <recommendedName>
        <fullName evidence="2">Inositol polyphosphate-related phosphatase domain-containing protein</fullName>
    </recommendedName>
</protein>
<dbReference type="Gene3D" id="3.60.10.10">
    <property type="entry name" value="Endonuclease/exonuclease/phosphatase"/>
    <property type="match status" value="1"/>
</dbReference>
<comment type="caution">
    <text evidence="3">The sequence shown here is derived from an EMBL/GenBank/DDBJ whole genome shotgun (WGS) entry which is preliminary data.</text>
</comment>
<feature type="compositionally biased region" description="Polar residues" evidence="1">
    <location>
        <begin position="668"/>
        <end position="680"/>
    </location>
</feature>
<name>A0A1J4KAG4_9EUKA</name>
<evidence type="ECO:0000259" key="2">
    <source>
        <dbReference type="SMART" id="SM00128"/>
    </source>
</evidence>
<dbReference type="InterPro" id="IPR000300">
    <property type="entry name" value="IPPc"/>
</dbReference>
<dbReference type="GO" id="GO:0004439">
    <property type="term" value="F:phosphatidylinositol-4,5-bisphosphate 5-phosphatase activity"/>
    <property type="evidence" value="ECO:0007669"/>
    <property type="project" value="TreeGrafter"/>
</dbReference>
<evidence type="ECO:0000313" key="4">
    <source>
        <dbReference type="Proteomes" id="UP000179807"/>
    </source>
</evidence>
<proteinExistence type="predicted"/>
<keyword evidence="4" id="KW-1185">Reference proteome</keyword>
<feature type="compositionally biased region" description="Low complexity" evidence="1">
    <location>
        <begin position="783"/>
        <end position="799"/>
    </location>
</feature>
<feature type="domain" description="Inositol polyphosphate-related phosphatase" evidence="2">
    <location>
        <begin position="204"/>
        <end position="526"/>
    </location>
</feature>
<sequence length="799" mass="91282">MQRASTNLTITSFSKSFNHLMTNYIFDSIPLKYERWIECETNRMDDGEFYVIAIYRDKATLSKLYLSFQKEANFPLLCFVPITPDVQIDVNTTQMMITFNNYQSISTIFLMTNTQKFEQILAQFCQGMQQETKLTDNFYSYNLQFLNSIRSDKSFVEASRENGLLSPLQRNSAYATPITSSNNHLKLWKDRIYSLNSGFVTEKKQIHVTFLTWNVASVRPNSTTIDELSRSFTNGASKSDIIFIALQEIDMSVVSVVAGSSKKVKGAWTNIIKIAVNQQNGEFFVAAHSCLGGVYAALIFRKNVFPNPVCGDVKTIRLGVHGFAANKGAIIFPVFVGATKFIFMGCHLTAGSNDENWESRNNQLRQLMRLVDGNYDYLSIIGDLNYRINLSYEKCIEYIQQNNVSELLSKDQLRITRSRDPLLSLLKEPNQKFMPTYKFDPDSDTYDTSPKHRVPSYTDRILLRRGRKRISVDNLHEPVFDLNYKSQLNFPSMPVCVDFSRGTCKFSDHRSVLCAYKFEVPNVVVDKLETLNEEIEMKVFEIAESLRPSVTLEPSIFVFNGNVQQNFSLEMTNRKKAWAFWHADKVQGVEISPSQGMLLPGCVEHIHVKIEGTTDSNVRLRVNFTVDNGDFTTLILTNDIMFAEEQRKVQEAAKIQAQERKPVHKPKSTNPCNSQSNQAPSAPKPPFVQQQPQVQQIQQQQQPAQQQHSIQPPIQQHMQQSQPQQKQFSKMLTPEQQHQLFSGKQFNSQQSPFGMFNQTPSVQPQPQFSTTQAVFGQSQTQPNNNNSNNNNNNNDLLFF</sequence>
<accession>A0A1J4KAG4</accession>
<dbReference type="SUPFAM" id="SSF56219">
    <property type="entry name" value="DNase I-like"/>
    <property type="match status" value="1"/>
</dbReference>
<dbReference type="AlphaFoldDB" id="A0A1J4KAG4"/>
<feature type="region of interest" description="Disordered" evidence="1">
    <location>
        <begin position="653"/>
        <end position="799"/>
    </location>
</feature>
<feature type="compositionally biased region" description="Polar residues" evidence="1">
    <location>
        <begin position="734"/>
        <end position="782"/>
    </location>
</feature>
<dbReference type="Pfam" id="PF22669">
    <property type="entry name" value="Exo_endo_phos2"/>
    <property type="match status" value="1"/>
</dbReference>
<dbReference type="OrthoDB" id="62798at2759"/>
<evidence type="ECO:0000256" key="1">
    <source>
        <dbReference type="SAM" id="MobiDB-lite"/>
    </source>
</evidence>
<organism evidence="3 4">
    <name type="scientific">Tritrichomonas foetus</name>
    <dbReference type="NCBI Taxonomy" id="1144522"/>
    <lineage>
        <taxon>Eukaryota</taxon>
        <taxon>Metamonada</taxon>
        <taxon>Parabasalia</taxon>
        <taxon>Tritrichomonadida</taxon>
        <taxon>Tritrichomonadidae</taxon>
        <taxon>Tritrichomonas</taxon>
    </lineage>
</organism>
<dbReference type="InterPro" id="IPR036691">
    <property type="entry name" value="Endo/exonu/phosph_ase_sf"/>
</dbReference>
<dbReference type="SMART" id="SM00128">
    <property type="entry name" value="IPPc"/>
    <property type="match status" value="1"/>
</dbReference>
<evidence type="ECO:0000313" key="3">
    <source>
        <dbReference type="EMBL" id="OHT06445.1"/>
    </source>
</evidence>